<keyword evidence="1" id="KW-1133">Transmembrane helix</keyword>
<proteinExistence type="predicted"/>
<dbReference type="Proteomes" id="UP000316425">
    <property type="component" value="Unassembled WGS sequence"/>
</dbReference>
<evidence type="ECO:0000256" key="1">
    <source>
        <dbReference type="SAM" id="Phobius"/>
    </source>
</evidence>
<evidence type="ECO:0000313" key="2">
    <source>
        <dbReference type="EMBL" id="TSJ60793.1"/>
    </source>
</evidence>
<feature type="transmembrane region" description="Helical" evidence="1">
    <location>
        <begin position="55"/>
        <end position="77"/>
    </location>
</feature>
<keyword evidence="1" id="KW-0472">Membrane</keyword>
<dbReference type="AlphaFoldDB" id="A0A556P8R9"/>
<name>A0A556P8R9_9BACI</name>
<accession>A0A556P8R9</accession>
<dbReference type="EMBL" id="VMHE01000029">
    <property type="protein sequence ID" value="TSJ60793.1"/>
    <property type="molecule type" value="Genomic_DNA"/>
</dbReference>
<dbReference type="OrthoDB" id="9948870at2"/>
<dbReference type="RefSeq" id="WP_144089490.1">
    <property type="nucleotide sequence ID" value="NZ_VMHE01000029.1"/>
</dbReference>
<organism evidence="2 3">
    <name type="scientific">Allobacillus salarius</name>
    <dbReference type="NCBI Taxonomy" id="1955272"/>
    <lineage>
        <taxon>Bacteria</taxon>
        <taxon>Bacillati</taxon>
        <taxon>Bacillota</taxon>
        <taxon>Bacilli</taxon>
        <taxon>Bacillales</taxon>
        <taxon>Bacillaceae</taxon>
        <taxon>Allobacillus</taxon>
    </lineage>
</organism>
<evidence type="ECO:0000313" key="3">
    <source>
        <dbReference type="Proteomes" id="UP000316425"/>
    </source>
</evidence>
<sequence length="129" mass="14469">MATRVIATDSQLMDRDELLRWYNEEAQANFSDLAEVAASVGMTTLTIALRHRVNAYVALGISAASALLTYASAIVFINNSLTQSDLHNTVEQMLDSGGSYFRVVTRYVEWSSGSGNHYTRYTEHDYSWF</sequence>
<gene>
    <name evidence="2" type="ORF">FPQ13_11575</name>
</gene>
<keyword evidence="1" id="KW-0812">Transmembrane</keyword>
<comment type="caution">
    <text evidence="2">The sequence shown here is derived from an EMBL/GenBank/DDBJ whole genome shotgun (WGS) entry which is preliminary data.</text>
</comment>
<keyword evidence="3" id="KW-1185">Reference proteome</keyword>
<reference evidence="2 3" key="1">
    <citation type="submission" date="2019-07" db="EMBL/GenBank/DDBJ databases">
        <title>Allobacillus sp. nov. SKP isolated from shrimp paste of Euphausiacea.</title>
        <authorList>
            <person name="Kanchanasin P."/>
            <person name="Tanasupawat S."/>
            <person name="Shi W."/>
            <person name="Wu L."/>
            <person name="Ma J."/>
        </authorList>
    </citation>
    <scope>NUCLEOTIDE SEQUENCE [LARGE SCALE GENOMIC DNA]</scope>
    <source>
        <strain evidence="2 3">SKP4-8</strain>
    </source>
</reference>
<protein>
    <submittedName>
        <fullName evidence="2">Uncharacterized protein</fullName>
    </submittedName>
</protein>